<keyword evidence="2 4" id="KW-0732">Signal</keyword>
<dbReference type="InterPro" id="IPR028081">
    <property type="entry name" value="Leu-bd"/>
</dbReference>
<organism evidence="6 7">
    <name type="scientific">Xanthobacter dioxanivorans</name>
    <dbReference type="NCBI Taxonomy" id="2528964"/>
    <lineage>
        <taxon>Bacteria</taxon>
        <taxon>Pseudomonadati</taxon>
        <taxon>Pseudomonadota</taxon>
        <taxon>Alphaproteobacteria</taxon>
        <taxon>Hyphomicrobiales</taxon>
        <taxon>Xanthobacteraceae</taxon>
        <taxon>Xanthobacter</taxon>
    </lineage>
</organism>
<keyword evidence="3" id="KW-0029">Amino-acid transport</keyword>
<sequence length="408" mass="43381">MRPALSIMALLATASLSQAADLSGGSVKIGVLNDQSGVYSDFGGRTSVDAARMAVEDFNGKAKGINVEIVSADHQNKADIATAVAKRWFDVDGVDAIADLTNSSVAIAVNTMAKDLGKVTLMTGPLSTAVTNESCSPTGFHWGWDTYSQGTGTAGALMGQGQTRWFLLAADYAFGHAMANDISRVVTERGGKVLGQVNHPLGVADFSSFLLRAQSSGAQVIALANGGTDTINAIKQAAEFGITQAGQKLAGLGVVISDVHALGLKSAQGLVVTTPFYWDANDETRAFAKRFYERNGRMPGQVQAATYSSVLHYLKAIEAAGTDDGKQVAAKMREMPVKDAYAPNGRIREDGRMVMDMYLVEVKKPEESTREWDYFKILGTIPRETTAAPIEQSRCPSVIAARKTSAEK</sequence>
<dbReference type="KEGG" id="xdi:EZH22_05810"/>
<dbReference type="GO" id="GO:0006865">
    <property type="term" value="P:amino acid transport"/>
    <property type="evidence" value="ECO:0007669"/>
    <property type="project" value="UniProtKB-KW"/>
</dbReference>
<name>A0A974PQG9_9HYPH</name>
<accession>A0A974PQG9</accession>
<evidence type="ECO:0000256" key="2">
    <source>
        <dbReference type="ARBA" id="ARBA00022729"/>
    </source>
</evidence>
<dbReference type="Pfam" id="PF13458">
    <property type="entry name" value="Peripla_BP_6"/>
    <property type="match status" value="1"/>
</dbReference>
<dbReference type="CDD" id="cd06327">
    <property type="entry name" value="PBP1_SBP-like"/>
    <property type="match status" value="1"/>
</dbReference>
<evidence type="ECO:0000313" key="6">
    <source>
        <dbReference type="EMBL" id="QRG07887.1"/>
    </source>
</evidence>
<evidence type="ECO:0000313" key="7">
    <source>
        <dbReference type="Proteomes" id="UP000596427"/>
    </source>
</evidence>
<reference evidence="6 7" key="1">
    <citation type="submission" date="2020-10" db="EMBL/GenBank/DDBJ databases">
        <title>Degradation of 1,4-Dioxane by Xanthobacter sp. YN2, via a Novel Group-2 Soluble Di-Iron Monooxygenase.</title>
        <authorList>
            <person name="Ma F."/>
            <person name="Wang Y."/>
            <person name="Yang J."/>
            <person name="Guo H."/>
            <person name="Su D."/>
            <person name="Yu L."/>
        </authorList>
    </citation>
    <scope>NUCLEOTIDE SEQUENCE [LARGE SCALE GENOMIC DNA]</scope>
    <source>
        <strain evidence="6 7">YN2</strain>
    </source>
</reference>
<dbReference type="AlphaFoldDB" id="A0A974PQG9"/>
<evidence type="ECO:0000256" key="3">
    <source>
        <dbReference type="ARBA" id="ARBA00022970"/>
    </source>
</evidence>
<dbReference type="PANTHER" id="PTHR30483">
    <property type="entry name" value="LEUCINE-SPECIFIC-BINDING PROTEIN"/>
    <property type="match status" value="1"/>
</dbReference>
<dbReference type="InterPro" id="IPR051010">
    <property type="entry name" value="BCAA_transport"/>
</dbReference>
<evidence type="ECO:0000256" key="4">
    <source>
        <dbReference type="SAM" id="SignalP"/>
    </source>
</evidence>
<feature type="chain" id="PRO_5037800494" evidence="4">
    <location>
        <begin position="20"/>
        <end position="408"/>
    </location>
</feature>
<dbReference type="Proteomes" id="UP000596427">
    <property type="component" value="Chromosome"/>
</dbReference>
<dbReference type="SUPFAM" id="SSF53822">
    <property type="entry name" value="Periplasmic binding protein-like I"/>
    <property type="match status" value="1"/>
</dbReference>
<feature type="signal peptide" evidence="4">
    <location>
        <begin position="1"/>
        <end position="19"/>
    </location>
</feature>
<comment type="similarity">
    <text evidence="1">Belongs to the leucine-binding protein family.</text>
</comment>
<protein>
    <submittedName>
        <fullName evidence="6">ABC transporter substrate-binding protein</fullName>
    </submittedName>
</protein>
<dbReference type="PANTHER" id="PTHR30483:SF6">
    <property type="entry name" value="PERIPLASMIC BINDING PROTEIN OF ABC TRANSPORTER FOR NATURAL AMINO ACIDS"/>
    <property type="match status" value="1"/>
</dbReference>
<dbReference type="Gene3D" id="3.40.50.2300">
    <property type="match status" value="2"/>
</dbReference>
<evidence type="ECO:0000256" key="1">
    <source>
        <dbReference type="ARBA" id="ARBA00010062"/>
    </source>
</evidence>
<feature type="domain" description="Leucine-binding protein" evidence="5">
    <location>
        <begin position="26"/>
        <end position="363"/>
    </location>
</feature>
<gene>
    <name evidence="6" type="ORF">EZH22_05810</name>
</gene>
<keyword evidence="7" id="KW-1185">Reference proteome</keyword>
<evidence type="ECO:0000259" key="5">
    <source>
        <dbReference type="Pfam" id="PF13458"/>
    </source>
</evidence>
<proteinExistence type="inferred from homology"/>
<dbReference type="InterPro" id="IPR028082">
    <property type="entry name" value="Peripla_BP_I"/>
</dbReference>
<keyword evidence="3" id="KW-0813">Transport</keyword>
<dbReference type="RefSeq" id="WP_203194800.1">
    <property type="nucleotide sequence ID" value="NZ_CP063362.1"/>
</dbReference>
<dbReference type="EMBL" id="CP063362">
    <property type="protein sequence ID" value="QRG07887.1"/>
    <property type="molecule type" value="Genomic_DNA"/>
</dbReference>